<dbReference type="InterPro" id="IPR002577">
    <property type="entry name" value="HTH_HxlR"/>
</dbReference>
<evidence type="ECO:0000313" key="5">
    <source>
        <dbReference type="EMBL" id="RBP53679.1"/>
    </source>
</evidence>
<dbReference type="FunCoup" id="A0A395JPZ3">
    <property type="interactions" value="60"/>
</dbReference>
<reference evidence="5 6" key="1">
    <citation type="submission" date="2018-06" db="EMBL/GenBank/DDBJ databases">
        <title>Genomic Encyclopedia of Type Strains, Phase IV (KMG-IV): sequencing the most valuable type-strain genomes for metagenomic binning, comparative biology and taxonomic classification.</title>
        <authorList>
            <person name="Goeker M."/>
        </authorList>
    </citation>
    <scope>NUCLEOTIDE SEQUENCE [LARGE SCALE GENOMIC DNA]</scope>
    <source>
        <strain evidence="5 6">DSM 24032</strain>
    </source>
</reference>
<dbReference type="Proteomes" id="UP000253083">
    <property type="component" value="Unassembled WGS sequence"/>
</dbReference>
<name>A0A395JPZ3_9GAMM</name>
<dbReference type="Gene3D" id="1.10.10.10">
    <property type="entry name" value="Winged helix-like DNA-binding domain superfamily/Winged helix DNA-binding domain"/>
    <property type="match status" value="1"/>
</dbReference>
<keyword evidence="3" id="KW-0804">Transcription</keyword>
<feature type="domain" description="HTH hxlR-type" evidence="4">
    <location>
        <begin position="36"/>
        <end position="133"/>
    </location>
</feature>
<dbReference type="InParanoid" id="A0A395JPZ3"/>
<sequence>MILQEGSFIVYSIKNNTKDKKVSKKKADKESNGELCPMPDIAKLIGGKWKLIILQILIFHGMKRFNELRRKIDGITQTMLTSQLRALEKDGLVSRKIYPEVPPRVEYTATKKAIALSRMFKEMHNWWIKYESE</sequence>
<organism evidence="5 6">
    <name type="scientific">Arenicella xantha</name>
    <dbReference type="NCBI Taxonomy" id="644221"/>
    <lineage>
        <taxon>Bacteria</taxon>
        <taxon>Pseudomonadati</taxon>
        <taxon>Pseudomonadota</taxon>
        <taxon>Gammaproteobacteria</taxon>
        <taxon>Arenicellales</taxon>
        <taxon>Arenicellaceae</taxon>
        <taxon>Arenicella</taxon>
    </lineage>
</organism>
<dbReference type="GO" id="GO:0003677">
    <property type="term" value="F:DNA binding"/>
    <property type="evidence" value="ECO:0007669"/>
    <property type="project" value="UniProtKB-KW"/>
</dbReference>
<dbReference type="EMBL" id="QNRT01000001">
    <property type="protein sequence ID" value="RBP53679.1"/>
    <property type="molecule type" value="Genomic_DNA"/>
</dbReference>
<proteinExistence type="predicted"/>
<evidence type="ECO:0000256" key="3">
    <source>
        <dbReference type="ARBA" id="ARBA00023163"/>
    </source>
</evidence>
<evidence type="ECO:0000256" key="1">
    <source>
        <dbReference type="ARBA" id="ARBA00023015"/>
    </source>
</evidence>
<dbReference type="SUPFAM" id="SSF46785">
    <property type="entry name" value="Winged helix' DNA-binding domain"/>
    <property type="match status" value="1"/>
</dbReference>
<keyword evidence="6" id="KW-1185">Reference proteome</keyword>
<dbReference type="AlphaFoldDB" id="A0A395JPZ3"/>
<gene>
    <name evidence="5" type="ORF">DFR28_1011066</name>
</gene>
<dbReference type="PROSITE" id="PS51118">
    <property type="entry name" value="HTH_HXLR"/>
    <property type="match status" value="1"/>
</dbReference>
<comment type="caution">
    <text evidence="5">The sequence shown here is derived from an EMBL/GenBank/DDBJ whole genome shotgun (WGS) entry which is preliminary data.</text>
</comment>
<accession>A0A395JPZ3</accession>
<evidence type="ECO:0000259" key="4">
    <source>
        <dbReference type="PROSITE" id="PS51118"/>
    </source>
</evidence>
<keyword evidence="2" id="KW-0238">DNA-binding</keyword>
<keyword evidence="1" id="KW-0805">Transcription regulation</keyword>
<dbReference type="Pfam" id="PF01638">
    <property type="entry name" value="HxlR"/>
    <property type="match status" value="1"/>
</dbReference>
<evidence type="ECO:0000256" key="2">
    <source>
        <dbReference type="ARBA" id="ARBA00023125"/>
    </source>
</evidence>
<dbReference type="InterPro" id="IPR036390">
    <property type="entry name" value="WH_DNA-bd_sf"/>
</dbReference>
<dbReference type="PANTHER" id="PTHR33204">
    <property type="entry name" value="TRANSCRIPTIONAL REGULATOR, MARR FAMILY"/>
    <property type="match status" value="1"/>
</dbReference>
<evidence type="ECO:0000313" key="6">
    <source>
        <dbReference type="Proteomes" id="UP000253083"/>
    </source>
</evidence>
<dbReference type="InterPro" id="IPR036388">
    <property type="entry name" value="WH-like_DNA-bd_sf"/>
</dbReference>
<protein>
    <submittedName>
        <fullName evidence="5">HxlR family transcriptional regulator</fullName>
    </submittedName>
</protein>